<dbReference type="CDD" id="cd17324">
    <property type="entry name" value="MFS_NepI_like"/>
    <property type="match status" value="1"/>
</dbReference>
<dbReference type="InterPro" id="IPR011701">
    <property type="entry name" value="MFS"/>
</dbReference>
<keyword evidence="3 6" id="KW-0812">Transmembrane</keyword>
<dbReference type="KEGG" id="ria:C7V51_08030"/>
<evidence type="ECO:0000259" key="7">
    <source>
        <dbReference type="PROSITE" id="PS50850"/>
    </source>
</evidence>
<keyword evidence="4 6" id="KW-1133">Transmembrane helix</keyword>
<feature type="transmembrane region" description="Helical" evidence="6">
    <location>
        <begin position="331"/>
        <end position="347"/>
    </location>
</feature>
<dbReference type="Pfam" id="PF07690">
    <property type="entry name" value="MFS_1"/>
    <property type="match status" value="2"/>
</dbReference>
<dbReference type="EMBL" id="CP028130">
    <property type="protein sequence ID" value="AZZ55826.1"/>
    <property type="molecule type" value="Genomic_DNA"/>
</dbReference>
<feature type="transmembrane region" description="Helical" evidence="6">
    <location>
        <begin position="274"/>
        <end position="295"/>
    </location>
</feature>
<evidence type="ECO:0000256" key="4">
    <source>
        <dbReference type="ARBA" id="ARBA00022989"/>
    </source>
</evidence>
<evidence type="ECO:0000313" key="8">
    <source>
        <dbReference type="EMBL" id="AZZ55826.1"/>
    </source>
</evidence>
<proteinExistence type="predicted"/>
<evidence type="ECO:0000313" key="9">
    <source>
        <dbReference type="Proteomes" id="UP000283946"/>
    </source>
</evidence>
<dbReference type="InterPro" id="IPR050189">
    <property type="entry name" value="MFS_Efflux_Transporters"/>
</dbReference>
<evidence type="ECO:0000256" key="2">
    <source>
        <dbReference type="ARBA" id="ARBA00022475"/>
    </source>
</evidence>
<name>A0AAD1AGH5_9MICO</name>
<sequence length="423" mass="43049">MKALPSTQHLPISRASRTQELPSLFYRPRSISFSSHHRTLVNPRILVLTFGMFAIGTDGYVIAGLLPEIATATGVNISVAGQLITVFAIVYAVMSPVLASALGSLDRRTLLLLSLVVFALGNAIVASSELYSVLVIGRVVAAIGASMFTPAALTITGGLVEPARRGRSIALVTSGLTVATVAGVPLGIGLSAVTGYHGVFWIIAGLSLAVLLAVAIWFAPVAAPAAVSVSARLRALGSPGVRPTLLVSLLVFTGAFTVYNYIAEYFATRVGITASALPWILLAFGIGGAVGNLVGGTMTDRIGARKTVVVSAGALSVSFVLLWAAGSIAPVALVATMMWGVSGWLLAPAQQHRLLALGGPSAPLLISLNASAMYLGMGLSGALGGLMVATVGVEQLPLAGIAAAVASLIIATLGYRRSASGSA</sequence>
<feature type="transmembrane region" description="Helical" evidence="6">
    <location>
        <begin position="396"/>
        <end position="415"/>
    </location>
</feature>
<feature type="transmembrane region" description="Helical" evidence="6">
    <location>
        <begin position="354"/>
        <end position="376"/>
    </location>
</feature>
<feature type="transmembrane region" description="Helical" evidence="6">
    <location>
        <begin position="45"/>
        <end position="67"/>
    </location>
</feature>
<dbReference type="GO" id="GO:0005886">
    <property type="term" value="C:plasma membrane"/>
    <property type="evidence" value="ECO:0007669"/>
    <property type="project" value="UniProtKB-SubCell"/>
</dbReference>
<dbReference type="InterPro" id="IPR020846">
    <property type="entry name" value="MFS_dom"/>
</dbReference>
<evidence type="ECO:0000256" key="1">
    <source>
        <dbReference type="ARBA" id="ARBA00004651"/>
    </source>
</evidence>
<feature type="transmembrane region" description="Helical" evidence="6">
    <location>
        <begin position="133"/>
        <end position="157"/>
    </location>
</feature>
<dbReference type="Gene3D" id="1.20.1250.20">
    <property type="entry name" value="MFS general substrate transporter like domains"/>
    <property type="match status" value="1"/>
</dbReference>
<dbReference type="PANTHER" id="PTHR43124">
    <property type="entry name" value="PURINE EFFLUX PUMP PBUE"/>
    <property type="match status" value="1"/>
</dbReference>
<comment type="subcellular location">
    <subcellularLocation>
        <location evidence="1">Cell membrane</location>
        <topology evidence="1">Multi-pass membrane protein</topology>
    </subcellularLocation>
</comment>
<feature type="transmembrane region" description="Helical" evidence="6">
    <location>
        <begin position="307"/>
        <end position="325"/>
    </location>
</feature>
<feature type="transmembrane region" description="Helical" evidence="6">
    <location>
        <begin position="244"/>
        <end position="262"/>
    </location>
</feature>
<dbReference type="PROSITE" id="PS50850">
    <property type="entry name" value="MFS"/>
    <property type="match status" value="1"/>
</dbReference>
<evidence type="ECO:0000256" key="6">
    <source>
        <dbReference type="SAM" id="Phobius"/>
    </source>
</evidence>
<accession>A0AAD1AGH5</accession>
<feature type="transmembrane region" description="Helical" evidence="6">
    <location>
        <begin position="199"/>
        <end position="223"/>
    </location>
</feature>
<dbReference type="AlphaFoldDB" id="A0AAD1AGH5"/>
<protein>
    <submittedName>
        <fullName evidence="8">MFS transporter</fullName>
    </submittedName>
</protein>
<evidence type="ECO:0000256" key="3">
    <source>
        <dbReference type="ARBA" id="ARBA00022692"/>
    </source>
</evidence>
<keyword evidence="5 6" id="KW-0472">Membrane</keyword>
<feature type="transmembrane region" description="Helical" evidence="6">
    <location>
        <begin position="169"/>
        <end position="193"/>
    </location>
</feature>
<reference evidence="8 9" key="1">
    <citation type="submission" date="2018-03" db="EMBL/GenBank/DDBJ databases">
        <title>Bacteriophage NCPPB3778 and a type I-E CRISPR drive the evolution of the US Biological Select Agent, Rathayibacter toxicus.</title>
        <authorList>
            <person name="Davis E.W.II."/>
            <person name="Tabima J.F."/>
            <person name="Weisberg A.J."/>
            <person name="Dantas Lopes L."/>
            <person name="Wiseman M.S."/>
            <person name="Wiseman M.S."/>
            <person name="Pupko T."/>
            <person name="Belcher M.S."/>
            <person name="Sechler A.J."/>
            <person name="Tancos M.A."/>
            <person name="Schroeder B.K."/>
            <person name="Murray T.D."/>
            <person name="Luster D.G."/>
            <person name="Schneider W.L."/>
            <person name="Rogers E."/>
            <person name="Andreote F.D."/>
            <person name="Grunwald N.J."/>
            <person name="Putnam M.L."/>
            <person name="Chang J.H."/>
        </authorList>
    </citation>
    <scope>NUCLEOTIDE SEQUENCE [LARGE SCALE GENOMIC DNA]</scope>
    <source>
        <strain evidence="8 9">NCCPB 2253</strain>
    </source>
</reference>
<evidence type="ECO:0000256" key="5">
    <source>
        <dbReference type="ARBA" id="ARBA00023136"/>
    </source>
</evidence>
<feature type="domain" description="Major facilitator superfamily (MFS) profile" evidence="7">
    <location>
        <begin position="44"/>
        <end position="423"/>
    </location>
</feature>
<dbReference type="Proteomes" id="UP000283946">
    <property type="component" value="Chromosome"/>
</dbReference>
<organism evidence="8 9">
    <name type="scientific">Rathayibacter iranicus</name>
    <dbReference type="NCBI Taxonomy" id="59737"/>
    <lineage>
        <taxon>Bacteria</taxon>
        <taxon>Bacillati</taxon>
        <taxon>Actinomycetota</taxon>
        <taxon>Actinomycetes</taxon>
        <taxon>Micrococcales</taxon>
        <taxon>Microbacteriaceae</taxon>
        <taxon>Rathayibacter</taxon>
    </lineage>
</organism>
<dbReference type="InterPro" id="IPR036259">
    <property type="entry name" value="MFS_trans_sf"/>
</dbReference>
<dbReference type="GO" id="GO:0022857">
    <property type="term" value="F:transmembrane transporter activity"/>
    <property type="evidence" value="ECO:0007669"/>
    <property type="project" value="InterPro"/>
</dbReference>
<keyword evidence="2" id="KW-1003">Cell membrane</keyword>
<feature type="transmembrane region" description="Helical" evidence="6">
    <location>
        <begin position="79"/>
        <end position="102"/>
    </location>
</feature>
<dbReference type="PANTHER" id="PTHR43124:SF10">
    <property type="entry name" value="PURINE EFFLUX PUMP PBUE"/>
    <property type="match status" value="1"/>
</dbReference>
<gene>
    <name evidence="8" type="ORF">C7V51_08030</name>
</gene>
<feature type="transmembrane region" description="Helical" evidence="6">
    <location>
        <begin position="109"/>
        <end position="127"/>
    </location>
</feature>
<dbReference type="SUPFAM" id="SSF103473">
    <property type="entry name" value="MFS general substrate transporter"/>
    <property type="match status" value="1"/>
</dbReference>